<gene>
    <name evidence="1" type="ORF">POSPLADRAFT_1149980</name>
</gene>
<accession>A0A1X6MUH7</accession>
<keyword evidence="2" id="KW-1185">Reference proteome</keyword>
<proteinExistence type="predicted"/>
<protein>
    <recommendedName>
        <fullName evidence="3">Pentacotripeptide-repeat region of PRORP domain-containing protein</fullName>
    </recommendedName>
</protein>
<evidence type="ECO:0008006" key="3">
    <source>
        <dbReference type="Google" id="ProtNLM"/>
    </source>
</evidence>
<dbReference type="OrthoDB" id="185373at2759"/>
<dbReference type="RefSeq" id="XP_024336812.1">
    <property type="nucleotide sequence ID" value="XM_024486365.1"/>
</dbReference>
<evidence type="ECO:0000313" key="1">
    <source>
        <dbReference type="EMBL" id="OSX60018.1"/>
    </source>
</evidence>
<reference evidence="1 2" key="1">
    <citation type="submission" date="2017-04" db="EMBL/GenBank/DDBJ databases">
        <title>Genome Sequence of the Model Brown-Rot Fungus Postia placenta SB12.</title>
        <authorList>
            <consortium name="DOE Joint Genome Institute"/>
            <person name="Gaskell J."/>
            <person name="Kersten P."/>
            <person name="Larrondo L.F."/>
            <person name="Canessa P."/>
            <person name="Martinez D."/>
            <person name="Hibbett D."/>
            <person name="Schmoll M."/>
            <person name="Kubicek C.P."/>
            <person name="Martinez A.T."/>
            <person name="Yadav J."/>
            <person name="Master E."/>
            <person name="Magnuson J.K."/>
            <person name="James T."/>
            <person name="Yaver D."/>
            <person name="Berka R."/>
            <person name="Labutti K."/>
            <person name="Lipzen A."/>
            <person name="Aerts A."/>
            <person name="Barry K."/>
            <person name="Henrissat B."/>
            <person name="Blanchette R."/>
            <person name="Grigoriev I."/>
            <person name="Cullen D."/>
        </authorList>
    </citation>
    <scope>NUCLEOTIDE SEQUENCE [LARGE SCALE GENOMIC DNA]</scope>
    <source>
        <strain evidence="1 2">MAD-698-R-SB12</strain>
    </source>
</reference>
<dbReference type="STRING" id="670580.A0A1X6MUH7"/>
<evidence type="ECO:0000313" key="2">
    <source>
        <dbReference type="Proteomes" id="UP000194127"/>
    </source>
</evidence>
<name>A0A1X6MUH7_9APHY</name>
<dbReference type="Gene3D" id="1.25.40.10">
    <property type="entry name" value="Tetratricopeptide repeat domain"/>
    <property type="match status" value="1"/>
</dbReference>
<dbReference type="InterPro" id="IPR011990">
    <property type="entry name" value="TPR-like_helical_dom_sf"/>
</dbReference>
<sequence>MDLVSSAAILALLLERSPDCPIPAAVVHDFYNATEKLNNPELAEAVYSASRTARERGGQSLPPPRGNTLMWFVSHLVNRSKNVHTARELATQLVEDKVAIPLAHCGRIIALFAVQGFASQARALWERYADSADATERRYVVGHSAAMLRLVSLFTNLSKWAHSRAPAPGSAAAISEGVSVSKNVQEKDKTENDFWAFAERVYDAFRETRQPLRRAHHFDVNALARASFILGRVTPGLAALRLLLARRSAPDLHDVNVALTLLAEHAPHAAARLVVGMARRGLRADAASFGTVIHHAAVHGDGALVGALIRRARAVGVPLSYKTLGTLLRRVFEEGGEGETREAACGRLRRVLALVDALVGVRQVPSPEMGRDCVVVALRADNARAAFGFWRLMVDGKAEWGDTAQVQLRRAIAGKVRREWGAGLLQGPGARAMLRMLGERVAAGATPTGEGGGRRDGG</sequence>
<organism evidence="1 2">
    <name type="scientific">Postia placenta MAD-698-R-SB12</name>
    <dbReference type="NCBI Taxonomy" id="670580"/>
    <lineage>
        <taxon>Eukaryota</taxon>
        <taxon>Fungi</taxon>
        <taxon>Dikarya</taxon>
        <taxon>Basidiomycota</taxon>
        <taxon>Agaricomycotina</taxon>
        <taxon>Agaricomycetes</taxon>
        <taxon>Polyporales</taxon>
        <taxon>Adustoporiaceae</taxon>
        <taxon>Rhodonia</taxon>
    </lineage>
</organism>
<dbReference type="EMBL" id="KZ110601">
    <property type="protein sequence ID" value="OSX60018.1"/>
    <property type="molecule type" value="Genomic_DNA"/>
</dbReference>
<dbReference type="Proteomes" id="UP000194127">
    <property type="component" value="Unassembled WGS sequence"/>
</dbReference>
<dbReference type="AlphaFoldDB" id="A0A1X6MUH7"/>
<dbReference type="GeneID" id="36331314"/>